<comment type="function">
    <text evidence="2">Could be a mediator in iron transactions between iron acquisition and iron-requiring processes, such as synthesis and/or repair of Fe-S clusters in biosynthetic enzymes. Necessary to maintain high levels of aconitase under oxidative stress.</text>
</comment>
<dbReference type="eggNOG" id="COG2924">
    <property type="taxonomic scope" value="Bacteria"/>
</dbReference>
<dbReference type="AlphaFoldDB" id="A0A095SJ44"/>
<reference evidence="6 7" key="1">
    <citation type="submission" date="2012-09" db="EMBL/GenBank/DDBJ databases">
        <title>Genome Sequence of alkane-degrading Bacterium Alcanivorax sp. 19-m-6.</title>
        <authorList>
            <person name="Lai Q."/>
            <person name="Shao Z."/>
        </authorList>
    </citation>
    <scope>NUCLEOTIDE SEQUENCE [LARGE SCALE GENOMIC DNA]</scope>
    <source>
        <strain evidence="6 7">19-m-6</strain>
    </source>
</reference>
<comment type="caution">
    <text evidence="6">The sequence shown here is derived from an EMBL/GenBank/DDBJ whole genome shotgun (WGS) entry which is preliminary data.</text>
</comment>
<dbReference type="NCBIfam" id="NF003817">
    <property type="entry name" value="PRK05408.1"/>
    <property type="match status" value="1"/>
</dbReference>
<evidence type="ECO:0000256" key="3">
    <source>
        <dbReference type="ARBA" id="ARBA00061679"/>
    </source>
</evidence>
<dbReference type="HAMAP" id="MF_00686">
    <property type="entry name" value="Fe_traffic_YggX"/>
    <property type="match status" value="1"/>
</dbReference>
<dbReference type="EMBL" id="ARXV01000009">
    <property type="protein sequence ID" value="KGD64384.1"/>
    <property type="molecule type" value="Genomic_DNA"/>
</dbReference>
<dbReference type="PATRIC" id="fig|1177154.3.peg.2473"/>
<evidence type="ECO:0000256" key="2">
    <source>
        <dbReference type="ARBA" id="ARBA00053793"/>
    </source>
</evidence>
<dbReference type="PIRSF" id="PIRSF029827">
    <property type="entry name" value="Fe_traffic_YggX"/>
    <property type="match status" value="1"/>
</dbReference>
<sequence>MSRTVMCRKYQTELEGLDRAPFPGPKGQDIFEHVSKKAWQEWLHEQTMLINEKHLNVMDPQAKAFLDEQRDRFLNNENYEKAEGYTPVAHDANK</sequence>
<evidence type="ECO:0000256" key="1">
    <source>
        <dbReference type="ARBA" id="ARBA00023004"/>
    </source>
</evidence>
<evidence type="ECO:0000256" key="4">
    <source>
        <dbReference type="ARBA" id="ARBA00070403"/>
    </source>
</evidence>
<protein>
    <recommendedName>
        <fullName evidence="4 5">Probable Fe(2+)-trafficking protein</fullName>
    </recommendedName>
</protein>
<dbReference type="GO" id="GO:0005829">
    <property type="term" value="C:cytosol"/>
    <property type="evidence" value="ECO:0007669"/>
    <property type="project" value="TreeGrafter"/>
</dbReference>
<evidence type="ECO:0000313" key="6">
    <source>
        <dbReference type="EMBL" id="KGD64384.1"/>
    </source>
</evidence>
<dbReference type="InterPro" id="IPR036766">
    <property type="entry name" value="Fe_traffick_prot_YggX_sf"/>
</dbReference>
<gene>
    <name evidence="6" type="ORF">Y5S_02439</name>
</gene>
<dbReference type="InterPro" id="IPR007457">
    <property type="entry name" value="Fe_traffick_prot_YggX"/>
</dbReference>
<accession>A0A095SJ44</accession>
<organism evidence="6 7">
    <name type="scientific">Alcanivorax nanhaiticus</name>
    <dbReference type="NCBI Taxonomy" id="1177154"/>
    <lineage>
        <taxon>Bacteria</taxon>
        <taxon>Pseudomonadati</taxon>
        <taxon>Pseudomonadota</taxon>
        <taxon>Gammaproteobacteria</taxon>
        <taxon>Oceanospirillales</taxon>
        <taxon>Alcanivoracaceae</taxon>
        <taxon>Alcanivorax</taxon>
    </lineage>
</organism>
<dbReference type="STRING" id="1177154.Y5S_02439"/>
<name>A0A095SJ44_9GAMM</name>
<keyword evidence="1 5" id="KW-0408">Iron</keyword>
<dbReference type="Gene3D" id="1.10.3880.10">
    <property type="entry name" value="Fe(II) trafficking protein YggX"/>
    <property type="match status" value="1"/>
</dbReference>
<dbReference type="RefSeq" id="WP_035233341.1">
    <property type="nucleotide sequence ID" value="NZ_ARXV01000009.1"/>
</dbReference>
<dbReference type="GO" id="GO:0005506">
    <property type="term" value="F:iron ion binding"/>
    <property type="evidence" value="ECO:0007669"/>
    <property type="project" value="UniProtKB-UniRule"/>
</dbReference>
<comment type="similarity">
    <text evidence="3 5">Belongs to the Fe(2+)-trafficking protein family.</text>
</comment>
<dbReference type="GO" id="GO:0034599">
    <property type="term" value="P:cellular response to oxidative stress"/>
    <property type="evidence" value="ECO:0007669"/>
    <property type="project" value="TreeGrafter"/>
</dbReference>
<proteinExistence type="inferred from homology"/>
<keyword evidence="7" id="KW-1185">Reference proteome</keyword>
<evidence type="ECO:0000256" key="5">
    <source>
        <dbReference type="HAMAP-Rule" id="MF_00686"/>
    </source>
</evidence>
<dbReference type="Proteomes" id="UP000029444">
    <property type="component" value="Unassembled WGS sequence"/>
</dbReference>
<dbReference type="SUPFAM" id="SSF111148">
    <property type="entry name" value="YggX-like"/>
    <property type="match status" value="1"/>
</dbReference>
<evidence type="ECO:0000313" key="7">
    <source>
        <dbReference type="Proteomes" id="UP000029444"/>
    </source>
</evidence>
<dbReference type="PANTHER" id="PTHR36965">
    <property type="entry name" value="FE(2+)-TRAFFICKING PROTEIN-RELATED"/>
    <property type="match status" value="1"/>
</dbReference>
<dbReference type="Pfam" id="PF04362">
    <property type="entry name" value="Iron_traffic"/>
    <property type="match status" value="1"/>
</dbReference>
<dbReference type="PANTHER" id="PTHR36965:SF1">
    <property type="entry name" value="FE(2+)-TRAFFICKING PROTEIN-RELATED"/>
    <property type="match status" value="1"/>
</dbReference>
<dbReference type="FunFam" id="1.10.3880.10:FF:000001">
    <property type="entry name" value="Probable Fe(2+)-trafficking protein"/>
    <property type="match status" value="1"/>
</dbReference>
<dbReference type="OrthoDB" id="9804318at2"/>